<proteinExistence type="predicted"/>
<dbReference type="HOGENOM" id="CLU_2237449_0_0_1"/>
<accession>A0A0D0E938</accession>
<dbReference type="Proteomes" id="UP000054538">
    <property type="component" value="Unassembled WGS sequence"/>
</dbReference>
<keyword evidence="2" id="KW-1185">Reference proteome</keyword>
<reference evidence="2" key="2">
    <citation type="submission" date="2015-01" db="EMBL/GenBank/DDBJ databases">
        <title>Evolutionary Origins and Diversification of the Mycorrhizal Mutualists.</title>
        <authorList>
            <consortium name="DOE Joint Genome Institute"/>
            <consortium name="Mycorrhizal Genomics Consortium"/>
            <person name="Kohler A."/>
            <person name="Kuo A."/>
            <person name="Nagy L.G."/>
            <person name="Floudas D."/>
            <person name="Copeland A."/>
            <person name="Barry K.W."/>
            <person name="Cichocki N."/>
            <person name="Veneault-Fourrey C."/>
            <person name="LaButti K."/>
            <person name="Lindquist E.A."/>
            <person name="Lipzen A."/>
            <person name="Lundell T."/>
            <person name="Morin E."/>
            <person name="Murat C."/>
            <person name="Riley R."/>
            <person name="Ohm R."/>
            <person name="Sun H."/>
            <person name="Tunlid A."/>
            <person name="Henrissat B."/>
            <person name="Grigoriev I.V."/>
            <person name="Hibbett D.S."/>
            <person name="Martin F."/>
        </authorList>
    </citation>
    <scope>NUCLEOTIDE SEQUENCE [LARGE SCALE GENOMIC DNA]</scope>
    <source>
        <strain evidence="2">Ve08.2h10</strain>
    </source>
</reference>
<name>A0A0D0E938_9AGAM</name>
<dbReference type="Gene3D" id="3.50.50.60">
    <property type="entry name" value="FAD/NAD(P)-binding domain"/>
    <property type="match status" value="1"/>
</dbReference>
<dbReference type="InterPro" id="IPR036188">
    <property type="entry name" value="FAD/NAD-bd_sf"/>
</dbReference>
<dbReference type="STRING" id="930991.A0A0D0E938"/>
<protein>
    <submittedName>
        <fullName evidence="1">Uncharacterized protein</fullName>
    </submittedName>
</protein>
<gene>
    <name evidence="1" type="ORF">PAXRUDRAFT_823137</name>
</gene>
<sequence>MSFRIAEPSSSLGGRQLAVNRGKCVEGGSNVNLMMYTRASGSFILYQRKRLNARVLVPLKVSYDSQFTEVGVQALDVAAKYNPGRKIADDSNDLSTCDVYSGWKK</sequence>
<reference evidence="1 2" key="1">
    <citation type="submission" date="2014-04" db="EMBL/GenBank/DDBJ databases">
        <authorList>
            <consortium name="DOE Joint Genome Institute"/>
            <person name="Kuo A."/>
            <person name="Kohler A."/>
            <person name="Jargeat P."/>
            <person name="Nagy L.G."/>
            <person name="Floudas D."/>
            <person name="Copeland A."/>
            <person name="Barry K.W."/>
            <person name="Cichocki N."/>
            <person name="Veneault-Fourrey C."/>
            <person name="LaButti K."/>
            <person name="Lindquist E.A."/>
            <person name="Lipzen A."/>
            <person name="Lundell T."/>
            <person name="Morin E."/>
            <person name="Murat C."/>
            <person name="Sun H."/>
            <person name="Tunlid A."/>
            <person name="Henrissat B."/>
            <person name="Grigoriev I.V."/>
            <person name="Hibbett D.S."/>
            <person name="Martin F."/>
            <person name="Nordberg H.P."/>
            <person name="Cantor M.N."/>
            <person name="Hua S.X."/>
        </authorList>
    </citation>
    <scope>NUCLEOTIDE SEQUENCE [LARGE SCALE GENOMIC DNA]</scope>
    <source>
        <strain evidence="1 2">Ve08.2h10</strain>
    </source>
</reference>
<dbReference type="InParanoid" id="A0A0D0E938"/>
<evidence type="ECO:0000313" key="2">
    <source>
        <dbReference type="Proteomes" id="UP000054538"/>
    </source>
</evidence>
<dbReference type="AlphaFoldDB" id="A0A0D0E938"/>
<evidence type="ECO:0000313" key="1">
    <source>
        <dbReference type="EMBL" id="KIK99099.1"/>
    </source>
</evidence>
<organism evidence="1 2">
    <name type="scientific">Paxillus rubicundulus Ve08.2h10</name>
    <dbReference type="NCBI Taxonomy" id="930991"/>
    <lineage>
        <taxon>Eukaryota</taxon>
        <taxon>Fungi</taxon>
        <taxon>Dikarya</taxon>
        <taxon>Basidiomycota</taxon>
        <taxon>Agaricomycotina</taxon>
        <taxon>Agaricomycetes</taxon>
        <taxon>Agaricomycetidae</taxon>
        <taxon>Boletales</taxon>
        <taxon>Paxilineae</taxon>
        <taxon>Paxillaceae</taxon>
        <taxon>Paxillus</taxon>
    </lineage>
</organism>
<dbReference type="Gene3D" id="3.30.560.10">
    <property type="entry name" value="Glucose Oxidase, domain 3"/>
    <property type="match status" value="1"/>
</dbReference>
<dbReference type="EMBL" id="KN824870">
    <property type="protein sequence ID" value="KIK99099.1"/>
    <property type="molecule type" value="Genomic_DNA"/>
</dbReference>